<dbReference type="InterPro" id="IPR052980">
    <property type="entry name" value="Crinkler_effector"/>
</dbReference>
<feature type="compositionally biased region" description="Basic and acidic residues" evidence="1">
    <location>
        <begin position="249"/>
        <end position="263"/>
    </location>
</feature>
<evidence type="ECO:0000313" key="2">
    <source>
        <dbReference type="EMBL" id="TDL17115.1"/>
    </source>
</evidence>
<feature type="region of interest" description="Disordered" evidence="1">
    <location>
        <begin position="243"/>
        <end position="340"/>
    </location>
</feature>
<dbReference type="Proteomes" id="UP000294933">
    <property type="component" value="Unassembled WGS sequence"/>
</dbReference>
<proteinExistence type="predicted"/>
<feature type="compositionally biased region" description="Acidic residues" evidence="1">
    <location>
        <begin position="266"/>
        <end position="331"/>
    </location>
</feature>
<dbReference type="PANTHER" id="PTHR33129:SF1">
    <property type="entry name" value="ATP-BINDING PROTEIN"/>
    <property type="match status" value="1"/>
</dbReference>
<sequence>MNDQQSTATQEALVNINYLFFDRSHPQSRPRIIELSHRLFDAPSQYCQPVFARELLHRFTFHADESSIEFWKPKEELLADTVYDSANEWTMAINEAEFRRLFKPIPLLRPLASALQGETDNKEAVHLIITGKGSDKVGAVEDDAEKTAKRPLSGAGSDTQDSKRARSSIETDPTPPWLIELHQALWNKPELRDSIYFEKEITFSDFLALEESLNLIPSRDEPPKGGLDVGDIKLAKLHSIPQAVPIQESHGDGGKDEDNKGGDNGDGGDGEDDGGDDQDDEGDDRDNVEGDDQDDQEDDQDDEGDIHDNEDDGQDDEDDGQDDEDDGQDDKEEAHPVHGDITSLFPVRVRYINLSSLKLKSATNRCPSPIFIRDEYTLISRVLSDGPPGKAGSAIVTGQPGIGKTTYLYERLIDRLLDGEPTYFQTEDGRLFFISEEVTLVGARTLHKAGDNVVALVDADLSTARPQPVLLTSTDIQTIVTSSPKSKADQKWLDQVGGGRRGMIYAMDLWSYQEFMVAGAFFFPWDIDPNHRLKLAIMQFGLTPRQTWHASISKTTLKAAEAEVRRAVAAVVPTNSLEILLEGATNGDSSLMVSHTIFQIAPKDNDRLFHEVYVQAKSKWIFDVVLKLYEKRQSDAARQFYELTKHSTTTASLAGIIWEREVHRYFRSIKTREKLHLVSLQDGKRYHWQYPGGAMMVKFRIPGLTEVLQTAVEKQEACYCQPLALNFEAVDALVYQPGKLSCIQITDATTHPIKVNGLQSIQRCLPPTNAALASLRPLHNGNKKSWPFIFVVPKDSKFSRVPQKLIGGTDIWHRKVHQFLLVLPDTKVWPRDASS</sequence>
<accession>A0A4Y7PPK8</accession>
<feature type="compositionally biased region" description="Basic and acidic residues" evidence="1">
    <location>
        <begin position="160"/>
        <end position="169"/>
    </location>
</feature>
<dbReference type="AlphaFoldDB" id="A0A4Y7PPK8"/>
<reference evidence="2 3" key="1">
    <citation type="submission" date="2018-06" db="EMBL/GenBank/DDBJ databases">
        <title>A transcriptomic atlas of mushroom development highlights an independent origin of complex multicellularity.</title>
        <authorList>
            <consortium name="DOE Joint Genome Institute"/>
            <person name="Krizsan K."/>
            <person name="Almasi E."/>
            <person name="Merenyi Z."/>
            <person name="Sahu N."/>
            <person name="Viragh M."/>
            <person name="Koszo T."/>
            <person name="Mondo S."/>
            <person name="Kiss B."/>
            <person name="Balint B."/>
            <person name="Kues U."/>
            <person name="Barry K."/>
            <person name="Hegedus J.C."/>
            <person name="Henrissat B."/>
            <person name="Johnson J."/>
            <person name="Lipzen A."/>
            <person name="Ohm R."/>
            <person name="Nagy I."/>
            <person name="Pangilinan J."/>
            <person name="Yan J."/>
            <person name="Xiong Y."/>
            <person name="Grigoriev I.V."/>
            <person name="Hibbett D.S."/>
            <person name="Nagy L.G."/>
        </authorList>
    </citation>
    <scope>NUCLEOTIDE SEQUENCE [LARGE SCALE GENOMIC DNA]</scope>
    <source>
        <strain evidence="2 3">SZMC22713</strain>
    </source>
</reference>
<dbReference type="OrthoDB" id="2340858at2759"/>
<dbReference type="EMBL" id="ML170228">
    <property type="protein sequence ID" value="TDL17115.1"/>
    <property type="molecule type" value="Genomic_DNA"/>
</dbReference>
<dbReference type="VEuPathDB" id="FungiDB:BD410DRAFT_901665"/>
<dbReference type="PANTHER" id="PTHR33129">
    <property type="entry name" value="PROTEIN KINASE DOMAIN-CONTAINING PROTEIN-RELATED"/>
    <property type="match status" value="1"/>
</dbReference>
<name>A0A4Y7PPK8_9AGAM</name>
<keyword evidence="3" id="KW-1185">Reference proteome</keyword>
<feature type="region of interest" description="Disordered" evidence="1">
    <location>
        <begin position="139"/>
        <end position="174"/>
    </location>
</feature>
<evidence type="ECO:0000256" key="1">
    <source>
        <dbReference type="SAM" id="MobiDB-lite"/>
    </source>
</evidence>
<evidence type="ECO:0000313" key="3">
    <source>
        <dbReference type="Proteomes" id="UP000294933"/>
    </source>
</evidence>
<protein>
    <submittedName>
        <fullName evidence="2">Uncharacterized protein</fullName>
    </submittedName>
</protein>
<organism evidence="2 3">
    <name type="scientific">Rickenella mellea</name>
    <dbReference type="NCBI Taxonomy" id="50990"/>
    <lineage>
        <taxon>Eukaryota</taxon>
        <taxon>Fungi</taxon>
        <taxon>Dikarya</taxon>
        <taxon>Basidiomycota</taxon>
        <taxon>Agaricomycotina</taxon>
        <taxon>Agaricomycetes</taxon>
        <taxon>Hymenochaetales</taxon>
        <taxon>Rickenellaceae</taxon>
        <taxon>Rickenella</taxon>
    </lineage>
</organism>
<gene>
    <name evidence="2" type="ORF">BD410DRAFT_901665</name>
</gene>